<evidence type="ECO:0000256" key="5">
    <source>
        <dbReference type="ARBA" id="ARBA00022741"/>
    </source>
</evidence>
<name>A7HRC5_PARL1</name>
<dbReference type="CDD" id="cd03259">
    <property type="entry name" value="ABC_Carb_Solutes_like"/>
    <property type="match status" value="1"/>
</dbReference>
<keyword evidence="4" id="KW-0410">Iron transport</keyword>
<dbReference type="PANTHER" id="PTHR42781:SF4">
    <property type="entry name" value="SPERMIDINE_PUTRESCINE IMPORT ATP-BINDING PROTEIN POTA"/>
    <property type="match status" value="1"/>
</dbReference>
<gene>
    <name evidence="11" type="ordered locus">Plav_0835</name>
</gene>
<dbReference type="InterPro" id="IPR003593">
    <property type="entry name" value="AAA+_ATPase"/>
</dbReference>
<evidence type="ECO:0000256" key="1">
    <source>
        <dbReference type="ARBA" id="ARBA00005417"/>
    </source>
</evidence>
<evidence type="ECO:0000313" key="12">
    <source>
        <dbReference type="Proteomes" id="UP000006377"/>
    </source>
</evidence>
<feature type="domain" description="ABC transporter" evidence="10">
    <location>
        <begin position="1"/>
        <end position="235"/>
    </location>
</feature>
<reference evidence="11 12" key="1">
    <citation type="journal article" date="2011" name="Stand. Genomic Sci.">
        <title>Complete genome sequence of Parvibaculum lavamentivorans type strain (DS-1(T)).</title>
        <authorList>
            <person name="Schleheck D."/>
            <person name="Weiss M."/>
            <person name="Pitluck S."/>
            <person name="Bruce D."/>
            <person name="Land M.L."/>
            <person name="Han S."/>
            <person name="Saunders E."/>
            <person name="Tapia R."/>
            <person name="Detter C."/>
            <person name="Brettin T."/>
            <person name="Han J."/>
            <person name="Woyke T."/>
            <person name="Goodwin L."/>
            <person name="Pennacchio L."/>
            <person name="Nolan M."/>
            <person name="Cook A.M."/>
            <person name="Kjelleberg S."/>
            <person name="Thomas T."/>
        </authorList>
    </citation>
    <scope>NUCLEOTIDE SEQUENCE [LARGE SCALE GENOMIC DNA]</scope>
    <source>
        <strain evidence="12">DS-1 / DSM 13023 / NCIMB 13966</strain>
    </source>
</reference>
<dbReference type="KEGG" id="pla:Plav_0835"/>
<evidence type="ECO:0000256" key="7">
    <source>
        <dbReference type="ARBA" id="ARBA00023004"/>
    </source>
</evidence>
<keyword evidence="3" id="KW-1003">Cell membrane</keyword>
<dbReference type="Pfam" id="PF00005">
    <property type="entry name" value="ABC_tran"/>
    <property type="match status" value="1"/>
</dbReference>
<dbReference type="HOGENOM" id="CLU_000604_1_22_5"/>
<keyword evidence="2" id="KW-0813">Transport</keyword>
<dbReference type="eggNOG" id="COG3842">
    <property type="taxonomic scope" value="Bacteria"/>
</dbReference>
<dbReference type="InterPro" id="IPR015853">
    <property type="entry name" value="ABC_transpr_FbpC"/>
</dbReference>
<evidence type="ECO:0000313" key="11">
    <source>
        <dbReference type="EMBL" id="ABS62458.1"/>
    </source>
</evidence>
<dbReference type="GO" id="GO:0015408">
    <property type="term" value="F:ABC-type ferric iron transporter activity"/>
    <property type="evidence" value="ECO:0007669"/>
    <property type="project" value="InterPro"/>
</dbReference>
<evidence type="ECO:0000256" key="8">
    <source>
        <dbReference type="ARBA" id="ARBA00023065"/>
    </source>
</evidence>
<dbReference type="InterPro" id="IPR003439">
    <property type="entry name" value="ABC_transporter-like_ATP-bd"/>
</dbReference>
<dbReference type="InterPro" id="IPR017871">
    <property type="entry name" value="ABC_transporter-like_CS"/>
</dbReference>
<dbReference type="GO" id="GO:0005524">
    <property type="term" value="F:ATP binding"/>
    <property type="evidence" value="ECO:0007669"/>
    <property type="project" value="UniProtKB-KW"/>
</dbReference>
<dbReference type="STRING" id="402881.Plav_0835"/>
<dbReference type="AlphaFoldDB" id="A7HRC5"/>
<evidence type="ECO:0000256" key="4">
    <source>
        <dbReference type="ARBA" id="ARBA00022496"/>
    </source>
</evidence>
<protein>
    <submittedName>
        <fullName evidence="11">ABC transporter related</fullName>
    </submittedName>
</protein>
<dbReference type="InterPro" id="IPR050093">
    <property type="entry name" value="ABC_SmlMolc_Importer"/>
</dbReference>
<evidence type="ECO:0000256" key="6">
    <source>
        <dbReference type="ARBA" id="ARBA00022840"/>
    </source>
</evidence>
<dbReference type="EMBL" id="CP000774">
    <property type="protein sequence ID" value="ABS62458.1"/>
    <property type="molecule type" value="Genomic_DNA"/>
</dbReference>
<organism evidence="11 12">
    <name type="scientific">Parvibaculum lavamentivorans (strain DS-1 / DSM 13023 / NCIMB 13966)</name>
    <dbReference type="NCBI Taxonomy" id="402881"/>
    <lineage>
        <taxon>Bacteria</taxon>
        <taxon>Pseudomonadati</taxon>
        <taxon>Pseudomonadota</taxon>
        <taxon>Alphaproteobacteria</taxon>
        <taxon>Hyphomicrobiales</taxon>
        <taxon>Parvibaculaceae</taxon>
        <taxon>Parvibaculum</taxon>
    </lineage>
</organism>
<dbReference type="Gene3D" id="3.40.50.300">
    <property type="entry name" value="P-loop containing nucleotide triphosphate hydrolases"/>
    <property type="match status" value="1"/>
</dbReference>
<dbReference type="SUPFAM" id="SSF52540">
    <property type="entry name" value="P-loop containing nucleoside triphosphate hydrolases"/>
    <property type="match status" value="1"/>
</dbReference>
<dbReference type="SMART" id="SM00382">
    <property type="entry name" value="AAA"/>
    <property type="match status" value="1"/>
</dbReference>
<dbReference type="PROSITE" id="PS50893">
    <property type="entry name" value="ABC_TRANSPORTER_2"/>
    <property type="match status" value="1"/>
</dbReference>
<keyword evidence="5" id="KW-0547">Nucleotide-binding</keyword>
<dbReference type="GO" id="GO:0016020">
    <property type="term" value="C:membrane"/>
    <property type="evidence" value="ECO:0007669"/>
    <property type="project" value="InterPro"/>
</dbReference>
<evidence type="ECO:0000256" key="3">
    <source>
        <dbReference type="ARBA" id="ARBA00022475"/>
    </source>
</evidence>
<accession>A7HRC5</accession>
<proteinExistence type="inferred from homology"/>
<keyword evidence="12" id="KW-1185">Reference proteome</keyword>
<evidence type="ECO:0000256" key="9">
    <source>
        <dbReference type="ARBA" id="ARBA00023136"/>
    </source>
</evidence>
<dbReference type="OrthoDB" id="9802264at2"/>
<evidence type="ECO:0000256" key="2">
    <source>
        <dbReference type="ARBA" id="ARBA00022448"/>
    </source>
</evidence>
<dbReference type="Proteomes" id="UP000006377">
    <property type="component" value="Chromosome"/>
</dbReference>
<keyword evidence="6" id="KW-0067">ATP-binding</keyword>
<dbReference type="PANTHER" id="PTHR42781">
    <property type="entry name" value="SPERMIDINE/PUTRESCINE IMPORT ATP-BINDING PROTEIN POTA"/>
    <property type="match status" value="1"/>
</dbReference>
<dbReference type="InterPro" id="IPR027417">
    <property type="entry name" value="P-loop_NTPase"/>
</dbReference>
<dbReference type="GO" id="GO:0016887">
    <property type="term" value="F:ATP hydrolysis activity"/>
    <property type="evidence" value="ECO:0007669"/>
    <property type="project" value="InterPro"/>
</dbReference>
<keyword evidence="8" id="KW-0406">Ion transport</keyword>
<dbReference type="PROSITE" id="PS00211">
    <property type="entry name" value="ABC_TRANSPORTER_1"/>
    <property type="match status" value="1"/>
</dbReference>
<evidence type="ECO:0000259" key="10">
    <source>
        <dbReference type="PROSITE" id="PS50893"/>
    </source>
</evidence>
<comment type="similarity">
    <text evidence="1">Belongs to the ABC transporter superfamily.</text>
</comment>
<sequence>MDKGLRVSLRQETPFPLDVSFDVAPGEAMALVGPSGSGKTTTLRAIAGFHTGATGNIACNGATWLDSEEKINMRPRERRAGLVFQSYALFPHLTARQNVMEALGDLPKEARHEAAAGYLARVHLDTHADRRPAELSGGEQQRVAVARALARRPDVLLLDEPFSAVDRVTRRSLRRELAELRRDLPMPVVLVTHDLDDVRRLAERICVMHRGKILQAGSVKEVMAHPASEAVAELLDLAADD</sequence>
<dbReference type="RefSeq" id="WP_012109708.1">
    <property type="nucleotide sequence ID" value="NC_009719.1"/>
</dbReference>
<keyword evidence="7" id="KW-0408">Iron</keyword>
<keyword evidence="9" id="KW-0472">Membrane</keyword>